<evidence type="ECO:0000256" key="1">
    <source>
        <dbReference type="SAM" id="MobiDB-lite"/>
    </source>
</evidence>
<evidence type="ECO:0000313" key="3">
    <source>
        <dbReference type="Proteomes" id="UP000501991"/>
    </source>
</evidence>
<dbReference type="Proteomes" id="UP000501991">
    <property type="component" value="Chromosome"/>
</dbReference>
<dbReference type="RefSeq" id="WP_173766622.1">
    <property type="nucleotide sequence ID" value="NZ_CP048836.1"/>
</dbReference>
<reference evidence="2 3" key="1">
    <citation type="submission" date="2020-02" db="EMBL/GenBank/DDBJ databases">
        <title>Nitrogenibacter mangrovi gen. nov., sp. nov. isolated from mangrove sediment, a denitrifying betaproteobacterium.</title>
        <authorList>
            <person name="Liao H."/>
            <person name="Tian Y."/>
        </authorList>
    </citation>
    <scope>NUCLEOTIDE SEQUENCE [LARGE SCALE GENOMIC DNA]</scope>
    <source>
        <strain evidence="2 3">M9-3-2</strain>
    </source>
</reference>
<organism evidence="2 3">
    <name type="scientific">Nitrogeniibacter mangrovi</name>
    <dbReference type="NCBI Taxonomy" id="2016596"/>
    <lineage>
        <taxon>Bacteria</taxon>
        <taxon>Pseudomonadati</taxon>
        <taxon>Pseudomonadota</taxon>
        <taxon>Betaproteobacteria</taxon>
        <taxon>Rhodocyclales</taxon>
        <taxon>Zoogloeaceae</taxon>
        <taxon>Nitrogeniibacter</taxon>
    </lineage>
</organism>
<proteinExistence type="predicted"/>
<evidence type="ECO:0000313" key="2">
    <source>
        <dbReference type="EMBL" id="QID18706.1"/>
    </source>
</evidence>
<feature type="region of interest" description="Disordered" evidence="1">
    <location>
        <begin position="84"/>
        <end position="113"/>
    </location>
</feature>
<dbReference type="KEGG" id="azq:G3580_14395"/>
<feature type="compositionally biased region" description="Low complexity" evidence="1">
    <location>
        <begin position="98"/>
        <end position="113"/>
    </location>
</feature>
<protein>
    <submittedName>
        <fullName evidence="2">Uncharacterized protein</fullName>
    </submittedName>
</protein>
<gene>
    <name evidence="2" type="ORF">G3580_14395</name>
</gene>
<dbReference type="AlphaFoldDB" id="A0A6C1B4S1"/>
<keyword evidence="3" id="KW-1185">Reference proteome</keyword>
<accession>A0A6C1B4S1</accession>
<dbReference type="PROSITE" id="PS51257">
    <property type="entry name" value="PROKAR_LIPOPROTEIN"/>
    <property type="match status" value="1"/>
</dbReference>
<dbReference type="EMBL" id="CP048836">
    <property type="protein sequence ID" value="QID18706.1"/>
    <property type="molecule type" value="Genomic_DNA"/>
</dbReference>
<name>A0A6C1B4S1_9RHOO</name>
<sequence>MKIRTTLLCLTLVTVLTGCEELGIPDAKKEAARKEAEGEAIGSACRQSGRALEDCYARNPKASKAAIFSGWRSMNDYMTENNIPTIAPADEAPHEPPAGEAGHDAAPAAGEGH</sequence>